<keyword evidence="6" id="KW-1185">Reference proteome</keyword>
<evidence type="ECO:0000313" key="6">
    <source>
        <dbReference type="Proteomes" id="UP000501179"/>
    </source>
</evidence>
<gene>
    <name evidence="5" type="ORF">HA039_04075</name>
</gene>
<evidence type="ECO:0000256" key="1">
    <source>
        <dbReference type="ARBA" id="ARBA00004496"/>
    </source>
</evidence>
<dbReference type="PROSITE" id="PS51857">
    <property type="entry name" value="CSD_2"/>
    <property type="match status" value="1"/>
</dbReference>
<dbReference type="SUPFAM" id="SSF50249">
    <property type="entry name" value="Nucleic acid-binding proteins"/>
    <property type="match status" value="1"/>
</dbReference>
<dbReference type="InterPro" id="IPR050181">
    <property type="entry name" value="Cold_shock_domain"/>
</dbReference>
<dbReference type="PRINTS" id="PR00050">
    <property type="entry name" value="COLDSHOCK"/>
</dbReference>
<dbReference type="Proteomes" id="UP000501179">
    <property type="component" value="Chromosome"/>
</dbReference>
<dbReference type="InterPro" id="IPR019844">
    <property type="entry name" value="CSD_CS"/>
</dbReference>
<dbReference type="InterPro" id="IPR011129">
    <property type="entry name" value="CSD"/>
</dbReference>
<name>A0A6G9H8R1_9ACTN</name>
<accession>A0A6G9H8R1</accession>
<evidence type="ECO:0000256" key="3">
    <source>
        <dbReference type="RuleBase" id="RU000408"/>
    </source>
</evidence>
<dbReference type="Pfam" id="PF00313">
    <property type="entry name" value="CSD"/>
    <property type="match status" value="1"/>
</dbReference>
<dbReference type="InterPro" id="IPR002059">
    <property type="entry name" value="CSP_DNA-bd"/>
</dbReference>
<evidence type="ECO:0000313" key="5">
    <source>
        <dbReference type="EMBL" id="QIQ06686.1"/>
    </source>
</evidence>
<dbReference type="InterPro" id="IPR012340">
    <property type="entry name" value="NA-bd_OB-fold"/>
</dbReference>
<dbReference type="GO" id="GO:0003676">
    <property type="term" value="F:nucleic acid binding"/>
    <property type="evidence" value="ECO:0007669"/>
    <property type="project" value="InterPro"/>
</dbReference>
<dbReference type="CDD" id="cd04458">
    <property type="entry name" value="CSP_CDS"/>
    <property type="match status" value="1"/>
</dbReference>
<dbReference type="FunFam" id="2.40.50.140:FF:000006">
    <property type="entry name" value="Cold shock protein CspC"/>
    <property type="match status" value="1"/>
</dbReference>
<comment type="subcellular location">
    <subcellularLocation>
        <location evidence="1 3">Cytoplasm</location>
    </subcellularLocation>
</comment>
<proteinExistence type="predicted"/>
<protein>
    <submittedName>
        <fullName evidence="5">Cold-shock protein</fullName>
    </submittedName>
</protein>
<sequence length="106" mass="11493">MTARISDRSLASPIQIFEATSSDSRGLLLRNPASAPPLEGTVKWFNKDKGFGFIAVDNGHDVFVHYSAIQMAGFRGLEVGQRVQLRIAQGDRGPQAEGVRPLPSDV</sequence>
<dbReference type="Gene3D" id="2.40.50.140">
    <property type="entry name" value="Nucleic acid-binding proteins"/>
    <property type="match status" value="1"/>
</dbReference>
<dbReference type="GO" id="GO:0005737">
    <property type="term" value="C:cytoplasm"/>
    <property type="evidence" value="ECO:0007669"/>
    <property type="project" value="UniProtKB-SubCell"/>
</dbReference>
<organism evidence="5 6">
    <name type="scientific">Streptomyces liangshanensis</name>
    <dbReference type="NCBI Taxonomy" id="2717324"/>
    <lineage>
        <taxon>Bacteria</taxon>
        <taxon>Bacillati</taxon>
        <taxon>Actinomycetota</taxon>
        <taxon>Actinomycetes</taxon>
        <taxon>Kitasatosporales</taxon>
        <taxon>Streptomycetaceae</taxon>
        <taxon>Streptomyces</taxon>
    </lineage>
</organism>
<dbReference type="AlphaFoldDB" id="A0A6G9H8R1"/>
<dbReference type="KEGG" id="slia:HA039_04075"/>
<dbReference type="EMBL" id="CP050177">
    <property type="protein sequence ID" value="QIQ06686.1"/>
    <property type="molecule type" value="Genomic_DNA"/>
</dbReference>
<dbReference type="PANTHER" id="PTHR11544">
    <property type="entry name" value="COLD SHOCK DOMAIN CONTAINING PROTEINS"/>
    <property type="match status" value="1"/>
</dbReference>
<feature type="domain" description="CSD" evidence="4">
    <location>
        <begin position="37"/>
        <end position="101"/>
    </location>
</feature>
<evidence type="ECO:0000259" key="4">
    <source>
        <dbReference type="PROSITE" id="PS51857"/>
    </source>
</evidence>
<reference evidence="5 6" key="1">
    <citation type="submission" date="2020-03" db="EMBL/GenBank/DDBJ databases">
        <title>A novel species.</title>
        <authorList>
            <person name="Gao J."/>
        </authorList>
    </citation>
    <scope>NUCLEOTIDE SEQUENCE [LARGE SCALE GENOMIC DNA]</scope>
    <source>
        <strain evidence="5 6">QMT-12</strain>
    </source>
</reference>
<dbReference type="SMART" id="SM00357">
    <property type="entry name" value="CSP"/>
    <property type="match status" value="1"/>
</dbReference>
<keyword evidence="2" id="KW-0963">Cytoplasm</keyword>
<evidence type="ECO:0000256" key="2">
    <source>
        <dbReference type="ARBA" id="ARBA00022490"/>
    </source>
</evidence>
<dbReference type="PROSITE" id="PS00352">
    <property type="entry name" value="CSD_1"/>
    <property type="match status" value="1"/>
</dbReference>